<evidence type="ECO:0000259" key="4">
    <source>
        <dbReference type="Pfam" id="PF00891"/>
    </source>
</evidence>
<evidence type="ECO:0000313" key="7">
    <source>
        <dbReference type="Proteomes" id="UP000620124"/>
    </source>
</evidence>
<dbReference type="InterPro" id="IPR012967">
    <property type="entry name" value="COMT_dimerisation"/>
</dbReference>
<dbReference type="EMBL" id="JACAZI010000028">
    <property type="protein sequence ID" value="KAF7333786.1"/>
    <property type="molecule type" value="Genomic_DNA"/>
</dbReference>
<proteinExistence type="predicted"/>
<dbReference type="Gene3D" id="1.10.10.10">
    <property type="entry name" value="Winged helix-like DNA-binding domain superfamily/Winged helix DNA-binding domain"/>
    <property type="match status" value="1"/>
</dbReference>
<dbReference type="GO" id="GO:0032259">
    <property type="term" value="P:methylation"/>
    <property type="evidence" value="ECO:0007669"/>
    <property type="project" value="UniProtKB-KW"/>
</dbReference>
<dbReference type="Proteomes" id="UP000620124">
    <property type="component" value="Unassembled WGS sequence"/>
</dbReference>
<dbReference type="AlphaFoldDB" id="A0A8H6X413"/>
<dbReference type="SUPFAM" id="SSF53335">
    <property type="entry name" value="S-adenosyl-L-methionine-dependent methyltransferases"/>
    <property type="match status" value="1"/>
</dbReference>
<organism evidence="6 7">
    <name type="scientific">Mycena venus</name>
    <dbReference type="NCBI Taxonomy" id="2733690"/>
    <lineage>
        <taxon>Eukaryota</taxon>
        <taxon>Fungi</taxon>
        <taxon>Dikarya</taxon>
        <taxon>Basidiomycota</taxon>
        <taxon>Agaricomycotina</taxon>
        <taxon>Agaricomycetes</taxon>
        <taxon>Agaricomycetidae</taxon>
        <taxon>Agaricales</taxon>
        <taxon>Marasmiineae</taxon>
        <taxon>Mycenaceae</taxon>
        <taxon>Mycena</taxon>
    </lineage>
</organism>
<dbReference type="InterPro" id="IPR016461">
    <property type="entry name" value="COMT-like"/>
</dbReference>
<dbReference type="OrthoDB" id="2410195at2759"/>
<keyword evidence="1" id="KW-0489">Methyltransferase</keyword>
<evidence type="ECO:0008006" key="8">
    <source>
        <dbReference type="Google" id="ProtNLM"/>
    </source>
</evidence>
<keyword evidence="3" id="KW-0949">S-adenosyl-L-methionine</keyword>
<dbReference type="Pfam" id="PF00891">
    <property type="entry name" value="Methyltransf_2"/>
    <property type="match status" value="1"/>
</dbReference>
<dbReference type="PANTHER" id="PTHR43712">
    <property type="entry name" value="PUTATIVE (AFU_ORTHOLOGUE AFUA_4G14580)-RELATED"/>
    <property type="match status" value="1"/>
</dbReference>
<feature type="domain" description="O-methyltransferase dimerisation" evidence="5">
    <location>
        <begin position="74"/>
        <end position="148"/>
    </location>
</feature>
<dbReference type="InterPro" id="IPR036388">
    <property type="entry name" value="WH-like_DNA-bd_sf"/>
</dbReference>
<keyword evidence="7" id="KW-1185">Reference proteome</keyword>
<evidence type="ECO:0000256" key="2">
    <source>
        <dbReference type="ARBA" id="ARBA00022679"/>
    </source>
</evidence>
<dbReference type="Pfam" id="PF08100">
    <property type="entry name" value="Dimerisation"/>
    <property type="match status" value="1"/>
</dbReference>
<dbReference type="InterPro" id="IPR001077">
    <property type="entry name" value="COMT_C"/>
</dbReference>
<accession>A0A8H6X413</accession>
<gene>
    <name evidence="6" type="ORF">MVEN_02335400</name>
</gene>
<dbReference type="InterPro" id="IPR036390">
    <property type="entry name" value="WH_DNA-bd_sf"/>
</dbReference>
<feature type="domain" description="O-methyltransferase C-terminal" evidence="4">
    <location>
        <begin position="180"/>
        <end position="376"/>
    </location>
</feature>
<keyword evidence="2" id="KW-0808">Transferase</keyword>
<dbReference type="PROSITE" id="PS51683">
    <property type="entry name" value="SAM_OMT_II"/>
    <property type="match status" value="1"/>
</dbReference>
<dbReference type="Gene3D" id="3.40.50.150">
    <property type="entry name" value="Vaccinia Virus protein VP39"/>
    <property type="match status" value="1"/>
</dbReference>
<evidence type="ECO:0000256" key="1">
    <source>
        <dbReference type="ARBA" id="ARBA00022603"/>
    </source>
</evidence>
<dbReference type="SUPFAM" id="SSF46785">
    <property type="entry name" value="Winged helix' DNA-binding domain"/>
    <property type="match status" value="1"/>
</dbReference>
<sequence length="479" mass="52508">MSTTRLLTLCRLSGIITESLDTIEQVYAHAKLPPSVAECTHPVVMTEILNIMAATSQMSATLCNPAAAVVNTSMAFHISSCLRAASELDVADILREVGPEGLHVKDIAAPSNVDSGLLARVLRLLATHNIFREVAPDVFANNRLSSALDSRARPPGVLVERREERLIGTSGVAAAVEFFAWLADTMLEPKDGVLPFKKAFGTEEPVFVYMQHQENAYRRLRLGIGMQGMSQTEVPDVIFRGMALSLTIGFDWGALSAGSVLADIGGGHGHLAMSIAQKHPNLRVVIQDFERTLDGAKILWKNSFPTHIESGMVEFQAHDFFDPQPLKNAAVFMLRFILHDWSQWSDARCVKILQNLRDAAQPSTQLVIIERIIPFAASTLGSEVDNIPGAQRPSAPPPLLPNWGVRMAAFYLYDFDVRDVVFSEPTAIDGDTRQVHTILDGVERTLGGFNDILSRANWKLNRVYHCVGSELSHIVGVPA</sequence>
<evidence type="ECO:0000313" key="6">
    <source>
        <dbReference type="EMBL" id="KAF7333786.1"/>
    </source>
</evidence>
<dbReference type="GO" id="GO:0008171">
    <property type="term" value="F:O-methyltransferase activity"/>
    <property type="evidence" value="ECO:0007669"/>
    <property type="project" value="InterPro"/>
</dbReference>
<name>A0A8H6X413_9AGAR</name>
<comment type="caution">
    <text evidence="6">The sequence shown here is derived from an EMBL/GenBank/DDBJ whole genome shotgun (WGS) entry which is preliminary data.</text>
</comment>
<dbReference type="InterPro" id="IPR029063">
    <property type="entry name" value="SAM-dependent_MTases_sf"/>
</dbReference>
<evidence type="ECO:0000256" key="3">
    <source>
        <dbReference type="ARBA" id="ARBA00022691"/>
    </source>
</evidence>
<reference evidence="6" key="1">
    <citation type="submission" date="2020-05" db="EMBL/GenBank/DDBJ databases">
        <title>Mycena genomes resolve the evolution of fungal bioluminescence.</title>
        <authorList>
            <person name="Tsai I.J."/>
        </authorList>
    </citation>
    <scope>NUCLEOTIDE SEQUENCE</scope>
    <source>
        <strain evidence="6">CCC161011</strain>
    </source>
</reference>
<dbReference type="PANTHER" id="PTHR43712:SF2">
    <property type="entry name" value="O-METHYLTRANSFERASE CICE"/>
    <property type="match status" value="1"/>
</dbReference>
<dbReference type="GO" id="GO:0046983">
    <property type="term" value="F:protein dimerization activity"/>
    <property type="evidence" value="ECO:0007669"/>
    <property type="project" value="InterPro"/>
</dbReference>
<protein>
    <recommendedName>
        <fullName evidence="8">S-adenosyl-L-methionine-dependent methyltransferase</fullName>
    </recommendedName>
</protein>
<evidence type="ECO:0000259" key="5">
    <source>
        <dbReference type="Pfam" id="PF08100"/>
    </source>
</evidence>